<feature type="coiled-coil region" evidence="1">
    <location>
        <begin position="4"/>
        <end position="77"/>
    </location>
</feature>
<accession>A0ABX7H2G9</accession>
<evidence type="ECO:0000256" key="1">
    <source>
        <dbReference type="SAM" id="Coils"/>
    </source>
</evidence>
<evidence type="ECO:0000313" key="4">
    <source>
        <dbReference type="Proteomes" id="UP000663181"/>
    </source>
</evidence>
<organism evidence="3 4">
    <name type="scientific">Dyella caseinilytica</name>
    <dbReference type="NCBI Taxonomy" id="1849581"/>
    <lineage>
        <taxon>Bacteria</taxon>
        <taxon>Pseudomonadati</taxon>
        <taxon>Pseudomonadota</taxon>
        <taxon>Gammaproteobacteria</taxon>
        <taxon>Lysobacterales</taxon>
        <taxon>Rhodanobacteraceae</taxon>
        <taxon>Dyella</taxon>
    </lineage>
</organism>
<keyword evidence="1" id="KW-0175">Coiled coil</keyword>
<feature type="compositionally biased region" description="Low complexity" evidence="2">
    <location>
        <begin position="114"/>
        <end position="125"/>
    </location>
</feature>
<evidence type="ECO:0000313" key="3">
    <source>
        <dbReference type="EMBL" id="QRN55595.1"/>
    </source>
</evidence>
<keyword evidence="4" id="KW-1185">Reference proteome</keyword>
<feature type="region of interest" description="Disordered" evidence="2">
    <location>
        <begin position="104"/>
        <end position="137"/>
    </location>
</feature>
<protein>
    <submittedName>
        <fullName evidence="3">Uncharacterized protein</fullName>
    </submittedName>
</protein>
<proteinExistence type="predicted"/>
<dbReference type="Proteomes" id="UP000663181">
    <property type="component" value="Chromosome"/>
</dbReference>
<gene>
    <name evidence="3" type="ORF">ISN74_09855</name>
</gene>
<feature type="compositionally biased region" description="Basic residues" evidence="2">
    <location>
        <begin position="126"/>
        <end position="137"/>
    </location>
</feature>
<reference evidence="3 4" key="1">
    <citation type="submission" date="2020-10" db="EMBL/GenBank/DDBJ databases">
        <title>Phylogeny of dyella-like bacteria.</title>
        <authorList>
            <person name="Fu J."/>
        </authorList>
    </citation>
    <scope>NUCLEOTIDE SEQUENCE [LARGE SCALE GENOMIC DNA]</scope>
    <source>
        <strain evidence="3 4">DHOB09</strain>
    </source>
</reference>
<sequence>MEQRNRLQHQLEQRNAELASLHAERGASHEHLRLVEDRAHQQVDHARQEIKVLQQRIEREQREHDKRITQLIALQEELLTAVRTAEQQAAHHAGQVVAMEANLNHWRSQAGSSKRAAGKPAPTAKAKPRHRAKKAIK</sequence>
<dbReference type="EMBL" id="CP064030">
    <property type="protein sequence ID" value="QRN55595.1"/>
    <property type="molecule type" value="Genomic_DNA"/>
</dbReference>
<evidence type="ECO:0000256" key="2">
    <source>
        <dbReference type="SAM" id="MobiDB-lite"/>
    </source>
</evidence>
<name>A0ABX7H2G9_9GAMM</name>